<sequence length="982" mass="114566">MSEDAIMRLQQTGLFKRLREIEKKEVNETCLEDNEISQNIISVVRKAAPLLDRVPENMPEFTLHNANHSIHVIENMGRIIPPETLKQLNAIEISILIYAAYLHDIGMIASRGEHKEIVKTNEFKQLLTSNEELYEKFEEAKNRGDYEEALDIENKAFTDFLRRNHVQRAHKIIKEYELDSEISWRGISYSKWVKTVCESHGLPVKDLYNTKLWPNDTFVLEQPVNVQYLAIIFRLADILDIDPERTPKFLFYFINPKDEVSINEWKKHFSITGFQITPEKIKIVADCKHPQHERTLREFIKIIDNELEDSHRLVSSYRGDLETKYILKLPEKVDHDIHSVGYEYRDFRFELDYRRVLDLLMGEGLYGDPVVALRELLQNSVDAVRYRESLEKRDGNGYRPSIEVSLKNNELIVEDNGIGMDEEIFKNYFMKVGRSYYQSSDFREKNVDIDPVSEFGIGILSVFMVADKFAVESRRKTFEDEFNLSEPIYFEIPTAYDYFIKRQSKRSKPGTKITLHLKPNHPFSAEALMEIISKIAPFIEYQIKINTDKAESKYKPLLPGEMPEDDNRVNEYFKVHLSEINKFEGIQGVLRVTEEEKNIKLVAQRGFSIPYYVAFGACLFRHVDASVNISGRAKLTLSPNRSSVIINENFCKLTDKLQSEILSGLEMHLIHCKDSMKPAEYAKYINELLDKRVLSLETGYIPQVFSYREHEINEYMKKIFLNNVPLLVLSENGERSYEIIKNLDKLTTVAITASSDWPEKISEIKIEEETKKLIYPRPVLLLDEEKGHFTKLEFFNYILGGPSEIYITSIPGVVISLFSSSEKESKAFKIDGHTFISKIHNVNENIKPLFVHSLERNLPFDVIFNSEHWLLSRFFNDQQPKDELSLKAIKILTHCIDNALAIVWDIVLSGYYERKNEMGSCRDINHRLIGVTRYYPEVFEEFNEAVQEFWKEAQSQGVVYMEEKFCGLTLDDLPWFWNCEPK</sequence>
<dbReference type="Gene3D" id="3.30.565.10">
    <property type="entry name" value="Histidine kinase-like ATPase, C-terminal domain"/>
    <property type="match status" value="1"/>
</dbReference>
<dbReference type="GO" id="GO:0140662">
    <property type="term" value="F:ATP-dependent protein folding chaperone"/>
    <property type="evidence" value="ECO:0007669"/>
    <property type="project" value="InterPro"/>
</dbReference>
<dbReference type="Pfam" id="PF24391">
    <property type="entry name" value="HD-CE"/>
    <property type="match status" value="1"/>
</dbReference>
<dbReference type="Pfam" id="PF13589">
    <property type="entry name" value="HATPase_c_3"/>
    <property type="match status" value="1"/>
</dbReference>
<dbReference type="STRING" id="213585.MSMAS_2279"/>
<dbReference type="EMBL" id="CP009512">
    <property type="protein sequence ID" value="AKB65475.1"/>
    <property type="molecule type" value="Genomic_DNA"/>
</dbReference>
<dbReference type="SMR" id="A0A0E3RME0"/>
<dbReference type="GO" id="GO:0005524">
    <property type="term" value="F:ATP binding"/>
    <property type="evidence" value="ECO:0007669"/>
    <property type="project" value="UniProtKB-KW"/>
</dbReference>
<dbReference type="GeneID" id="24882141"/>
<evidence type="ECO:0000313" key="7">
    <source>
        <dbReference type="Proteomes" id="UP000033097"/>
    </source>
</evidence>
<dbReference type="SUPFAM" id="SSF109604">
    <property type="entry name" value="HD-domain/PDEase-like"/>
    <property type="match status" value="1"/>
</dbReference>
<protein>
    <submittedName>
        <fullName evidence="6">Chaperone protein</fullName>
    </submittedName>
</protein>
<evidence type="ECO:0000313" key="6">
    <source>
        <dbReference type="EMBL" id="AKB65475.1"/>
    </source>
</evidence>
<keyword evidence="4" id="KW-0143">Chaperone</keyword>
<organism evidence="6 7">
    <name type="scientific">Methanosarcina mazei S-6</name>
    <dbReference type="NCBI Taxonomy" id="213585"/>
    <lineage>
        <taxon>Archaea</taxon>
        <taxon>Methanobacteriati</taxon>
        <taxon>Methanobacteriota</taxon>
        <taxon>Stenosarchaea group</taxon>
        <taxon>Methanomicrobia</taxon>
        <taxon>Methanosarcinales</taxon>
        <taxon>Methanosarcinaceae</taxon>
        <taxon>Methanosarcina</taxon>
    </lineage>
</organism>
<dbReference type="InterPro" id="IPR001404">
    <property type="entry name" value="Hsp90_fam"/>
</dbReference>
<dbReference type="InterPro" id="IPR056471">
    <property type="entry name" value="HD-CE"/>
</dbReference>
<evidence type="ECO:0000259" key="5">
    <source>
        <dbReference type="Pfam" id="PF24391"/>
    </source>
</evidence>
<dbReference type="InterPro" id="IPR020575">
    <property type="entry name" value="Hsp90_N"/>
</dbReference>
<dbReference type="PANTHER" id="PTHR11528">
    <property type="entry name" value="HEAT SHOCK PROTEIN 90 FAMILY MEMBER"/>
    <property type="match status" value="1"/>
</dbReference>
<comment type="similarity">
    <text evidence="1">Belongs to the heat shock protein 90 family.</text>
</comment>
<dbReference type="SUPFAM" id="SSF55874">
    <property type="entry name" value="ATPase domain of HSP90 chaperone/DNA topoisomerase II/histidine kinase"/>
    <property type="match status" value="1"/>
</dbReference>
<keyword evidence="3" id="KW-0067">ATP-binding</keyword>
<dbReference type="GO" id="GO:0051082">
    <property type="term" value="F:unfolded protein binding"/>
    <property type="evidence" value="ECO:0007669"/>
    <property type="project" value="InterPro"/>
</dbReference>
<dbReference type="PRINTS" id="PR00775">
    <property type="entry name" value="HEATSHOCK90"/>
</dbReference>
<dbReference type="GO" id="GO:0016887">
    <property type="term" value="F:ATP hydrolysis activity"/>
    <property type="evidence" value="ECO:0007669"/>
    <property type="project" value="InterPro"/>
</dbReference>
<reference evidence="6 7" key="1">
    <citation type="submission" date="2014-07" db="EMBL/GenBank/DDBJ databases">
        <title>Methanogenic archaea and the global carbon cycle.</title>
        <authorList>
            <person name="Henriksen J.R."/>
            <person name="Luke J."/>
            <person name="Reinhart S."/>
            <person name="Benedict M.N."/>
            <person name="Youngblut N.D."/>
            <person name="Metcalf M.E."/>
            <person name="Whitaker R.J."/>
            <person name="Metcalf W.W."/>
        </authorList>
    </citation>
    <scope>NUCLEOTIDE SEQUENCE [LARGE SCALE GENOMIC DNA]</scope>
    <source>
        <strain evidence="6 7">S-6</strain>
    </source>
</reference>
<dbReference type="InterPro" id="IPR036890">
    <property type="entry name" value="HATPase_C_sf"/>
</dbReference>
<evidence type="ECO:0000256" key="4">
    <source>
        <dbReference type="ARBA" id="ARBA00023186"/>
    </source>
</evidence>
<proteinExistence type="inferred from homology"/>
<evidence type="ECO:0000256" key="2">
    <source>
        <dbReference type="ARBA" id="ARBA00022741"/>
    </source>
</evidence>
<dbReference type="RefSeq" id="WP_011034345.1">
    <property type="nucleotide sequence ID" value="NZ_CP009512.1"/>
</dbReference>
<dbReference type="AlphaFoldDB" id="A0A0E3RME0"/>
<accession>A0A0E3RME0</accession>
<evidence type="ECO:0000256" key="1">
    <source>
        <dbReference type="ARBA" id="ARBA00008239"/>
    </source>
</evidence>
<evidence type="ECO:0000256" key="3">
    <source>
        <dbReference type="ARBA" id="ARBA00022840"/>
    </source>
</evidence>
<dbReference type="KEGG" id="mmj:MSMAS_2279"/>
<dbReference type="Proteomes" id="UP000033097">
    <property type="component" value="Chromosome"/>
</dbReference>
<keyword evidence="2" id="KW-0547">Nucleotide-binding</keyword>
<dbReference type="PATRIC" id="fig|213585.10.peg.2896"/>
<name>A0A0E3RME0_METMZ</name>
<feature type="domain" description="HD-CE" evidence="5">
    <location>
        <begin position="58"/>
        <end position="308"/>
    </location>
</feature>
<dbReference type="HOGENOM" id="CLU_303418_0_0_2"/>
<gene>
    <name evidence="6" type="ORF">MSMAS_2279</name>
</gene>